<keyword evidence="2" id="KW-0695">RNA-directed DNA polymerase</keyword>
<keyword evidence="2" id="KW-0378">Hydrolase</keyword>
<evidence type="ECO:0000313" key="2">
    <source>
        <dbReference type="EMBL" id="KOB67774.1"/>
    </source>
</evidence>
<dbReference type="GO" id="GO:0004519">
    <property type="term" value="F:endonuclease activity"/>
    <property type="evidence" value="ECO:0007669"/>
    <property type="project" value="UniProtKB-KW"/>
</dbReference>
<feature type="region of interest" description="Disordered" evidence="1">
    <location>
        <begin position="220"/>
        <end position="281"/>
    </location>
</feature>
<protein>
    <submittedName>
        <fullName evidence="2">Putative endonuclease and reverse transcriptase-like protein</fullName>
    </submittedName>
</protein>
<sequence>MSAYSKLLYIFGRYRENSVKEVPSRVTPVQRRRKICWDSFQREAQDRTSTRPVETPDDVERATEELTIAIQDSLTAASHTSAQANRLSPLPARIRDLIRKKRETRKLWQETRCPRVKTELNALIERVRVALDDHAAEGWEDHISSITDDIPSVHRLCRQLANTPKPVQPLIGSDGLLKFEAADRAEILAEFLEKQLSPNPTNDQSHVETVERLLGEYLSTPQSPEEDLIRDNTDSPPTLPPLPARVGTPTPAPAASVADRLAGPSLGNQGSHPARSASHRH</sequence>
<name>A0A0L7KXL7_OPEBR</name>
<dbReference type="GO" id="GO:0003964">
    <property type="term" value="F:RNA-directed DNA polymerase activity"/>
    <property type="evidence" value="ECO:0007669"/>
    <property type="project" value="UniProtKB-KW"/>
</dbReference>
<evidence type="ECO:0000313" key="3">
    <source>
        <dbReference type="Proteomes" id="UP000037510"/>
    </source>
</evidence>
<reference evidence="2 3" key="1">
    <citation type="journal article" date="2015" name="Genome Biol. Evol.">
        <title>The genome of winter moth (Operophtera brumata) provides a genomic perspective on sexual dimorphism and phenology.</title>
        <authorList>
            <person name="Derks M.F."/>
            <person name="Smit S."/>
            <person name="Salis L."/>
            <person name="Schijlen E."/>
            <person name="Bossers A."/>
            <person name="Mateman C."/>
            <person name="Pijl A.S."/>
            <person name="de Ridder D."/>
            <person name="Groenen M.A."/>
            <person name="Visser M.E."/>
            <person name="Megens H.J."/>
        </authorList>
    </citation>
    <scope>NUCLEOTIDE SEQUENCE [LARGE SCALE GENOMIC DNA]</scope>
    <source>
        <strain evidence="2">WM2013NL</strain>
        <tissue evidence="2">Head and thorax</tissue>
    </source>
</reference>
<dbReference type="EMBL" id="JTDY01004777">
    <property type="protein sequence ID" value="KOB67774.1"/>
    <property type="molecule type" value="Genomic_DNA"/>
</dbReference>
<accession>A0A0L7KXL7</accession>
<dbReference type="STRING" id="104452.A0A0L7KXL7"/>
<organism evidence="2 3">
    <name type="scientific">Operophtera brumata</name>
    <name type="common">Winter moth</name>
    <name type="synonym">Phalaena brumata</name>
    <dbReference type="NCBI Taxonomy" id="104452"/>
    <lineage>
        <taxon>Eukaryota</taxon>
        <taxon>Metazoa</taxon>
        <taxon>Ecdysozoa</taxon>
        <taxon>Arthropoda</taxon>
        <taxon>Hexapoda</taxon>
        <taxon>Insecta</taxon>
        <taxon>Pterygota</taxon>
        <taxon>Neoptera</taxon>
        <taxon>Endopterygota</taxon>
        <taxon>Lepidoptera</taxon>
        <taxon>Glossata</taxon>
        <taxon>Ditrysia</taxon>
        <taxon>Geometroidea</taxon>
        <taxon>Geometridae</taxon>
        <taxon>Larentiinae</taxon>
        <taxon>Operophtera</taxon>
    </lineage>
</organism>
<dbReference type="AlphaFoldDB" id="A0A0L7KXL7"/>
<keyword evidence="3" id="KW-1185">Reference proteome</keyword>
<keyword evidence="2" id="KW-0548">Nucleotidyltransferase</keyword>
<evidence type="ECO:0000256" key="1">
    <source>
        <dbReference type="SAM" id="MobiDB-lite"/>
    </source>
</evidence>
<keyword evidence="2" id="KW-0255">Endonuclease</keyword>
<comment type="caution">
    <text evidence="2">The sequence shown here is derived from an EMBL/GenBank/DDBJ whole genome shotgun (WGS) entry which is preliminary data.</text>
</comment>
<gene>
    <name evidence="2" type="ORF">OBRU01_11671</name>
</gene>
<proteinExistence type="predicted"/>
<keyword evidence="2" id="KW-0808">Transferase</keyword>
<dbReference type="Proteomes" id="UP000037510">
    <property type="component" value="Unassembled WGS sequence"/>
</dbReference>
<keyword evidence="2" id="KW-0540">Nuclease</keyword>